<dbReference type="SUPFAM" id="SSF56524">
    <property type="entry name" value="Oxidoreductase molybdopterin-binding domain"/>
    <property type="match status" value="1"/>
</dbReference>
<protein>
    <submittedName>
        <fullName evidence="3">Oxidoreductase molybdopterin binding domain-containing protein</fullName>
    </submittedName>
</protein>
<keyword evidence="4" id="KW-1185">Reference proteome</keyword>
<reference evidence="3 4" key="1">
    <citation type="submission" date="2017-02" db="EMBL/GenBank/DDBJ databases">
        <authorList>
            <person name="Peterson S.W."/>
        </authorList>
    </citation>
    <scope>NUCLEOTIDE SEQUENCE [LARGE SCALE GENOMIC DNA]</scope>
    <source>
        <strain evidence="3 4">DSM 22323</strain>
    </source>
</reference>
<dbReference type="AlphaFoldDB" id="A0A1T5CNH7"/>
<feature type="domain" description="Oxidoreductase molybdopterin-binding" evidence="2">
    <location>
        <begin position="60"/>
        <end position="141"/>
    </location>
</feature>
<dbReference type="STRING" id="619805.SAMN05660477_00208"/>
<evidence type="ECO:0000256" key="1">
    <source>
        <dbReference type="SAM" id="SignalP"/>
    </source>
</evidence>
<name>A0A1T5CNH7_9FLAO</name>
<evidence type="ECO:0000259" key="2">
    <source>
        <dbReference type="Pfam" id="PF00174"/>
    </source>
</evidence>
<dbReference type="RefSeq" id="WP_079665523.1">
    <property type="nucleotide sequence ID" value="NZ_FUYZ01000001.1"/>
</dbReference>
<proteinExistence type="predicted"/>
<dbReference type="InterPro" id="IPR000572">
    <property type="entry name" value="OxRdtase_Mopterin-bd_dom"/>
</dbReference>
<dbReference type="Pfam" id="PF00174">
    <property type="entry name" value="Oxidored_molyb"/>
    <property type="match status" value="1"/>
</dbReference>
<evidence type="ECO:0000313" key="4">
    <source>
        <dbReference type="Proteomes" id="UP000191112"/>
    </source>
</evidence>
<dbReference type="InterPro" id="IPR036374">
    <property type="entry name" value="OxRdtase_Mopterin-bd_sf"/>
</dbReference>
<feature type="signal peptide" evidence="1">
    <location>
        <begin position="1"/>
        <end position="19"/>
    </location>
</feature>
<accession>A0A1T5CNH7</accession>
<organism evidence="3 4">
    <name type="scientific">Soonwooa buanensis</name>
    <dbReference type="NCBI Taxonomy" id="619805"/>
    <lineage>
        <taxon>Bacteria</taxon>
        <taxon>Pseudomonadati</taxon>
        <taxon>Bacteroidota</taxon>
        <taxon>Flavobacteriia</taxon>
        <taxon>Flavobacteriales</taxon>
        <taxon>Weeksellaceae</taxon>
        <taxon>Chryseobacterium group</taxon>
        <taxon>Soonwooa</taxon>
    </lineage>
</organism>
<gene>
    <name evidence="3" type="ORF">SAMN05660477_00208</name>
</gene>
<dbReference type="Gene3D" id="3.90.420.10">
    <property type="entry name" value="Oxidoreductase, molybdopterin-binding domain"/>
    <property type="match status" value="1"/>
</dbReference>
<dbReference type="EMBL" id="FUYZ01000001">
    <property type="protein sequence ID" value="SKB61065.1"/>
    <property type="molecule type" value="Genomic_DNA"/>
</dbReference>
<keyword evidence="1" id="KW-0732">Signal</keyword>
<sequence>MKKSIFLFLFLCSIIFVSAQNKFELKIKGEVKTPYSITLADLAKMPQATAVLNDKDGKVHTYSGVQLSELLAKADAPAGKEIHGENLLKYLLVKSADNYEVVFSLAEIDSSLNDKKIILADKMDGKALDAKKGPLRLVVEGEKRPARSSFQVTELVVTSAKE</sequence>
<dbReference type="Proteomes" id="UP000191112">
    <property type="component" value="Unassembled WGS sequence"/>
</dbReference>
<feature type="chain" id="PRO_5012459459" evidence="1">
    <location>
        <begin position="20"/>
        <end position="162"/>
    </location>
</feature>
<evidence type="ECO:0000313" key="3">
    <source>
        <dbReference type="EMBL" id="SKB61065.1"/>
    </source>
</evidence>
<dbReference type="OrthoDB" id="482420at2"/>